<gene>
    <name evidence="1" type="ORF">BN9_039440</name>
</gene>
<accession>A0A024G9C2</accession>
<evidence type="ECO:0000313" key="1">
    <source>
        <dbReference type="EMBL" id="CCI43160.1"/>
    </source>
</evidence>
<reference evidence="1 2" key="1">
    <citation type="submission" date="2012-05" db="EMBL/GenBank/DDBJ databases">
        <title>Recombination and specialization in a pathogen metapopulation.</title>
        <authorList>
            <person name="Gardiner A."/>
            <person name="Kemen E."/>
            <person name="Schultz-Larsen T."/>
            <person name="MacLean D."/>
            <person name="Van Oosterhout C."/>
            <person name="Jones J.D.G."/>
        </authorList>
    </citation>
    <scope>NUCLEOTIDE SEQUENCE [LARGE SCALE GENOMIC DNA]</scope>
    <source>
        <strain evidence="1 2">Ac Nc2</strain>
    </source>
</reference>
<dbReference type="EMBL" id="CAIX01000045">
    <property type="protein sequence ID" value="CCI43160.1"/>
    <property type="molecule type" value="Genomic_DNA"/>
</dbReference>
<proteinExistence type="predicted"/>
<sequence>MGALNVLQITETEEEVGVEVPWWKSLRFRSIQINKLQPRLMQTIDPSEPVERVSTHHEVQESVHMRCVIIVVEQKRRREAFQDVLVVRTNIVHELIRYKRIVGSGYPNKLVAYLYGDVRKACKIRHQVEVPLRSHSGTWEATSGVVGKKPAFPRVECQTEPDKPVPIPFVDKTVDLVEEFALLRCTIDVRTSTKTDLTAVRLHRKY</sequence>
<organism evidence="1 2">
    <name type="scientific">Albugo candida</name>
    <dbReference type="NCBI Taxonomy" id="65357"/>
    <lineage>
        <taxon>Eukaryota</taxon>
        <taxon>Sar</taxon>
        <taxon>Stramenopiles</taxon>
        <taxon>Oomycota</taxon>
        <taxon>Peronosporomycetes</taxon>
        <taxon>Albuginales</taxon>
        <taxon>Albuginaceae</taxon>
        <taxon>Albugo</taxon>
    </lineage>
</organism>
<name>A0A024G9C2_9STRA</name>
<dbReference type="AlphaFoldDB" id="A0A024G9C2"/>
<comment type="caution">
    <text evidence="1">The sequence shown here is derived from an EMBL/GenBank/DDBJ whole genome shotgun (WGS) entry which is preliminary data.</text>
</comment>
<keyword evidence="2" id="KW-1185">Reference proteome</keyword>
<evidence type="ECO:0000313" key="2">
    <source>
        <dbReference type="Proteomes" id="UP000053237"/>
    </source>
</evidence>
<protein>
    <submittedName>
        <fullName evidence="1">Uncharacterized protein</fullName>
    </submittedName>
</protein>
<dbReference type="Proteomes" id="UP000053237">
    <property type="component" value="Unassembled WGS sequence"/>
</dbReference>
<dbReference type="InParanoid" id="A0A024G9C2"/>